<organism evidence="1 2">
    <name type="scientific">Absidia repens</name>
    <dbReference type="NCBI Taxonomy" id="90262"/>
    <lineage>
        <taxon>Eukaryota</taxon>
        <taxon>Fungi</taxon>
        <taxon>Fungi incertae sedis</taxon>
        <taxon>Mucoromycota</taxon>
        <taxon>Mucoromycotina</taxon>
        <taxon>Mucoromycetes</taxon>
        <taxon>Mucorales</taxon>
        <taxon>Cunninghamellaceae</taxon>
        <taxon>Absidia</taxon>
    </lineage>
</organism>
<accession>A0A1X2IK94</accession>
<dbReference type="AlphaFoldDB" id="A0A1X2IK94"/>
<reference evidence="1 2" key="1">
    <citation type="submission" date="2016-07" db="EMBL/GenBank/DDBJ databases">
        <title>Pervasive Adenine N6-methylation of Active Genes in Fungi.</title>
        <authorList>
            <consortium name="DOE Joint Genome Institute"/>
            <person name="Mondo S.J."/>
            <person name="Dannebaum R.O."/>
            <person name="Kuo R.C."/>
            <person name="Labutti K."/>
            <person name="Haridas S."/>
            <person name="Kuo A."/>
            <person name="Salamov A."/>
            <person name="Ahrendt S.R."/>
            <person name="Lipzen A."/>
            <person name="Sullivan W."/>
            <person name="Andreopoulos W.B."/>
            <person name="Clum A."/>
            <person name="Lindquist E."/>
            <person name="Daum C."/>
            <person name="Ramamoorthy G.K."/>
            <person name="Gryganskyi A."/>
            <person name="Culley D."/>
            <person name="Magnuson J.K."/>
            <person name="James T.Y."/>
            <person name="O'Malley M.A."/>
            <person name="Stajich J.E."/>
            <person name="Spatafora J.W."/>
            <person name="Visel A."/>
            <person name="Grigoriev I.V."/>
        </authorList>
    </citation>
    <scope>NUCLEOTIDE SEQUENCE [LARGE SCALE GENOMIC DNA]</scope>
    <source>
        <strain evidence="1 2">NRRL 1336</strain>
    </source>
</reference>
<dbReference type="Proteomes" id="UP000193560">
    <property type="component" value="Unassembled WGS sequence"/>
</dbReference>
<protein>
    <submittedName>
        <fullName evidence="1">Uncharacterized protein</fullName>
    </submittedName>
</protein>
<evidence type="ECO:0000313" key="2">
    <source>
        <dbReference type="Proteomes" id="UP000193560"/>
    </source>
</evidence>
<gene>
    <name evidence="1" type="ORF">BCR42DRAFT_392003</name>
</gene>
<keyword evidence="2" id="KW-1185">Reference proteome</keyword>
<name>A0A1X2IK94_9FUNG</name>
<sequence>MERHQDTKDPANRFVCEIILGNFNYPSMLLDRSIPFDFASVEPFSPAGLSTPVFPSLSNNLILIFEDLFGEGLADLLALQNSDPSCDGLEFHRWKWKNNITYKSNACKSCFSKRSNPMCPFSGLGCNNLLSKGYLLFSLRWHFEWILKARGINISGGFVMNQGLTYAMCSMFEYVFAKHHSSYQFDMIWNNYVKIWVKQQLEERGHKKHAGVVFFWIRQLEKVGTKQKVLELVTHQDQHEGYQALTGTLEIYIQGMTNPGPPFSL</sequence>
<comment type="caution">
    <text evidence="1">The sequence shown here is derived from an EMBL/GenBank/DDBJ whole genome shotgun (WGS) entry which is preliminary data.</text>
</comment>
<proteinExistence type="predicted"/>
<dbReference type="EMBL" id="MCGE01000010">
    <property type="protein sequence ID" value="ORZ17217.1"/>
    <property type="molecule type" value="Genomic_DNA"/>
</dbReference>
<evidence type="ECO:0000313" key="1">
    <source>
        <dbReference type="EMBL" id="ORZ17217.1"/>
    </source>
</evidence>